<dbReference type="Proteomes" id="UP000316612">
    <property type="component" value="Unassembled WGS sequence"/>
</dbReference>
<sequence>MTMTDQAAPALTPAAELRGSARWQQGIRRLFRIVSFVEVVTWIGMLTAMVFKYFINGNAMGVTIFGWAHGLTWLAYLVITTLTAFTFRWKIWVWLTGCVGSGLPFLTWPFEYWMMKSGRLNLK</sequence>
<evidence type="ECO:0000256" key="3">
    <source>
        <dbReference type="ARBA" id="ARBA00022692"/>
    </source>
</evidence>
<evidence type="ECO:0000259" key="7">
    <source>
        <dbReference type="Pfam" id="PF12823"/>
    </source>
</evidence>
<organism evidence="8 9">
    <name type="scientific">Glutamicibacter uratoxydans</name>
    <name type="common">Arthrobacter uratoxydans</name>
    <dbReference type="NCBI Taxonomy" id="43667"/>
    <lineage>
        <taxon>Bacteria</taxon>
        <taxon>Bacillati</taxon>
        <taxon>Actinomycetota</taxon>
        <taxon>Actinomycetes</taxon>
        <taxon>Micrococcales</taxon>
        <taxon>Micrococcaceae</taxon>
        <taxon>Glutamicibacter</taxon>
    </lineage>
</organism>
<dbReference type="NCBIfam" id="TIGR03954">
    <property type="entry name" value="integ_memb_HG"/>
    <property type="match status" value="1"/>
</dbReference>
<evidence type="ECO:0000256" key="1">
    <source>
        <dbReference type="ARBA" id="ARBA00004651"/>
    </source>
</evidence>
<feature type="transmembrane region" description="Helical" evidence="6">
    <location>
        <begin position="60"/>
        <end position="79"/>
    </location>
</feature>
<evidence type="ECO:0000256" key="4">
    <source>
        <dbReference type="ARBA" id="ARBA00022989"/>
    </source>
</evidence>
<keyword evidence="3 6" id="KW-0812">Transmembrane</keyword>
<proteinExistence type="predicted"/>
<evidence type="ECO:0000256" key="5">
    <source>
        <dbReference type="ARBA" id="ARBA00023136"/>
    </source>
</evidence>
<feature type="domain" description="DUF3817" evidence="7">
    <location>
        <begin position="29"/>
        <end position="115"/>
    </location>
</feature>
<name>A0A4Y4DMU1_GLUUR</name>
<protein>
    <recommendedName>
        <fullName evidence="7">DUF3817 domain-containing protein</fullName>
    </recommendedName>
</protein>
<dbReference type="OrthoDB" id="3396203at2"/>
<keyword evidence="9" id="KW-1185">Reference proteome</keyword>
<evidence type="ECO:0000313" key="9">
    <source>
        <dbReference type="Proteomes" id="UP000316612"/>
    </source>
</evidence>
<comment type="subcellular location">
    <subcellularLocation>
        <location evidence="1">Cell membrane</location>
        <topology evidence="1">Multi-pass membrane protein</topology>
    </subcellularLocation>
</comment>
<gene>
    <name evidence="8" type="ORF">AUR04nite_14490</name>
</gene>
<dbReference type="PANTHER" id="PTHR40077:SF1">
    <property type="entry name" value="MEMBRANE PROTEIN"/>
    <property type="match status" value="1"/>
</dbReference>
<dbReference type="Pfam" id="PF12823">
    <property type="entry name" value="DUF3817"/>
    <property type="match status" value="1"/>
</dbReference>
<feature type="transmembrane region" description="Helical" evidence="6">
    <location>
        <begin position="91"/>
        <end position="110"/>
    </location>
</feature>
<reference evidence="8 9" key="1">
    <citation type="submission" date="2019-06" db="EMBL/GenBank/DDBJ databases">
        <title>Whole genome shotgun sequence of Glutamicibacter uratoxydans NBRC 15515.</title>
        <authorList>
            <person name="Hosoyama A."/>
            <person name="Uohara A."/>
            <person name="Ohji S."/>
            <person name="Ichikawa N."/>
        </authorList>
    </citation>
    <scope>NUCLEOTIDE SEQUENCE [LARGE SCALE GENOMIC DNA]</scope>
    <source>
        <strain evidence="8 9">NBRC 15515</strain>
    </source>
</reference>
<evidence type="ECO:0000256" key="2">
    <source>
        <dbReference type="ARBA" id="ARBA00022475"/>
    </source>
</evidence>
<comment type="caution">
    <text evidence="8">The sequence shown here is derived from an EMBL/GenBank/DDBJ whole genome shotgun (WGS) entry which is preliminary data.</text>
</comment>
<dbReference type="EMBL" id="BJNY01000007">
    <property type="protein sequence ID" value="GED05917.1"/>
    <property type="molecule type" value="Genomic_DNA"/>
</dbReference>
<keyword evidence="5 6" id="KW-0472">Membrane</keyword>
<dbReference type="PANTHER" id="PTHR40077">
    <property type="entry name" value="MEMBRANE PROTEIN-RELATED"/>
    <property type="match status" value="1"/>
</dbReference>
<accession>A0A4Y4DMU1</accession>
<evidence type="ECO:0000313" key="8">
    <source>
        <dbReference type="EMBL" id="GED05917.1"/>
    </source>
</evidence>
<keyword evidence="4 6" id="KW-1133">Transmembrane helix</keyword>
<dbReference type="GO" id="GO:0005886">
    <property type="term" value="C:plasma membrane"/>
    <property type="evidence" value="ECO:0007669"/>
    <property type="project" value="UniProtKB-SubCell"/>
</dbReference>
<keyword evidence="2" id="KW-1003">Cell membrane</keyword>
<evidence type="ECO:0000256" key="6">
    <source>
        <dbReference type="SAM" id="Phobius"/>
    </source>
</evidence>
<feature type="transmembrane region" description="Helical" evidence="6">
    <location>
        <begin position="30"/>
        <end position="54"/>
    </location>
</feature>
<dbReference type="AlphaFoldDB" id="A0A4Y4DMU1"/>
<dbReference type="InterPro" id="IPR023845">
    <property type="entry name" value="DUF3817_TM"/>
</dbReference>